<evidence type="ECO:0000256" key="1">
    <source>
        <dbReference type="SAM" id="MobiDB-lite"/>
    </source>
</evidence>
<feature type="compositionally biased region" description="Basic and acidic residues" evidence="1">
    <location>
        <begin position="335"/>
        <end position="346"/>
    </location>
</feature>
<gene>
    <name evidence="2" type="ORF">AWU82_12620</name>
</gene>
<dbReference type="Proteomes" id="UP000075187">
    <property type="component" value="Chromosome"/>
</dbReference>
<keyword evidence="3" id="KW-1185">Reference proteome</keyword>
<sequence>MAAPKKKQAQTTDQHGTTQVKGTLAQDYVTVVGASYISFMANIRGQRGNMMNFINQGIRQIKNYPEPTPNYSVQRAFLIFKDEYDPKLLAEVKKIVTERYKAEYREYDNISQLVDFVVSRKRRGREIKQMDFFSHGVVGAIEFGYELDKRESYRLRDAQARMFTPDAFAYGARIYSYACRTGLGIDADLTVRENEDPHYERSLAQIMANATGAVVWAFPRRSLYDQTYGTDEDRQAVEKAPARQEADKAASRAYRKQLSDYQRRLAAHRTAQKNPEAQLPHETAPVAPKKTLSERDAALLKQAQGRDQYNSILGYPLDAEGAVHPVRSGNTPDGVPKKLCEYKPVK</sequence>
<evidence type="ECO:0000313" key="3">
    <source>
        <dbReference type="Proteomes" id="UP000075187"/>
    </source>
</evidence>
<feature type="region of interest" description="Disordered" evidence="1">
    <location>
        <begin position="230"/>
        <end position="249"/>
    </location>
</feature>
<name>A0ABN4MPI3_9PSED</name>
<proteinExistence type="predicted"/>
<accession>A0ABN4MPI3</accession>
<feature type="region of interest" description="Disordered" evidence="1">
    <location>
        <begin position="322"/>
        <end position="346"/>
    </location>
</feature>
<protein>
    <submittedName>
        <fullName evidence="2">Uncharacterized protein</fullName>
    </submittedName>
</protein>
<reference evidence="2" key="1">
    <citation type="submission" date="2017-12" db="EMBL/GenBank/DDBJ databases">
        <title>Pseudomonas sp. MS586 complete sequence.</title>
        <authorList>
            <person name="Lu S."/>
            <person name="Deng P."/>
        </authorList>
    </citation>
    <scope>NUCLEOTIDE SEQUENCE</scope>
    <source>
        <strain evidence="2">MS586</strain>
    </source>
</reference>
<feature type="region of interest" description="Disordered" evidence="1">
    <location>
        <begin position="268"/>
        <end position="291"/>
    </location>
</feature>
<dbReference type="EMBL" id="CP014205">
    <property type="protein sequence ID" value="AMQ84121.1"/>
    <property type="molecule type" value="Genomic_DNA"/>
</dbReference>
<feature type="compositionally biased region" description="Basic and acidic residues" evidence="1">
    <location>
        <begin position="231"/>
        <end position="249"/>
    </location>
</feature>
<evidence type="ECO:0000313" key="2">
    <source>
        <dbReference type="EMBL" id="AMQ84121.1"/>
    </source>
</evidence>
<dbReference type="RefSeq" id="WP_064381304.1">
    <property type="nucleotide sequence ID" value="NZ_CP014205.2"/>
</dbReference>
<organism evidence="2 3">
    <name type="scientific">Pseudomonas glycinae</name>
    <dbReference type="NCBI Taxonomy" id="1785145"/>
    <lineage>
        <taxon>Bacteria</taxon>
        <taxon>Pseudomonadati</taxon>
        <taxon>Pseudomonadota</taxon>
        <taxon>Gammaproteobacteria</taxon>
        <taxon>Pseudomonadales</taxon>
        <taxon>Pseudomonadaceae</taxon>
        <taxon>Pseudomonas</taxon>
    </lineage>
</organism>